<keyword evidence="3 4" id="KW-0687">Ribonucleoprotein</keyword>
<dbReference type="HAMAP" id="MF_00532_B">
    <property type="entry name" value="Ribosomal_uS9_B"/>
    <property type="match status" value="1"/>
</dbReference>
<dbReference type="PANTHER" id="PTHR21569">
    <property type="entry name" value="RIBOSOMAL PROTEIN S9"/>
    <property type="match status" value="1"/>
</dbReference>
<keyword evidence="5" id="KW-0934">Plastid</keyword>
<dbReference type="Gene3D" id="3.30.230.10">
    <property type="match status" value="1"/>
</dbReference>
<organism evidence="5">
    <name type="scientific">Monomorphina parapyrum</name>
    <dbReference type="NCBI Taxonomy" id="1664066"/>
    <lineage>
        <taxon>Eukaryota</taxon>
        <taxon>Discoba</taxon>
        <taxon>Euglenozoa</taxon>
        <taxon>Euglenida</taxon>
        <taxon>Spirocuta</taxon>
        <taxon>Euglenophyceae</taxon>
        <taxon>Euglenales</taxon>
        <taxon>Euglenaceae</taxon>
        <taxon>Monomorphina</taxon>
    </lineage>
</organism>
<dbReference type="InterPro" id="IPR000754">
    <property type="entry name" value="Ribosomal_uS9"/>
</dbReference>
<evidence type="ECO:0000256" key="4">
    <source>
        <dbReference type="HAMAP-Rule" id="MF_00532"/>
    </source>
</evidence>
<dbReference type="PANTHER" id="PTHR21569:SF1">
    <property type="entry name" value="SMALL RIBOSOMAL SUBUNIT PROTEIN US9M"/>
    <property type="match status" value="1"/>
</dbReference>
<dbReference type="NCBIfam" id="NF001099">
    <property type="entry name" value="PRK00132.1"/>
    <property type="match status" value="1"/>
</dbReference>
<dbReference type="GO" id="GO:0009507">
    <property type="term" value="C:chloroplast"/>
    <property type="evidence" value="ECO:0007669"/>
    <property type="project" value="UniProtKB-SubCell"/>
</dbReference>
<comment type="similarity">
    <text evidence="1 4">Belongs to the universal ribosomal protein uS9 family.</text>
</comment>
<evidence type="ECO:0000256" key="3">
    <source>
        <dbReference type="ARBA" id="ARBA00023274"/>
    </source>
</evidence>
<dbReference type="AlphaFoldDB" id="A0A0G3VG57"/>
<evidence type="ECO:0000256" key="2">
    <source>
        <dbReference type="ARBA" id="ARBA00022980"/>
    </source>
</evidence>
<gene>
    <name evidence="4 5" type="primary">rps9</name>
</gene>
<dbReference type="GO" id="GO:0015935">
    <property type="term" value="C:small ribosomal subunit"/>
    <property type="evidence" value="ECO:0007669"/>
    <property type="project" value="UniProtKB-ARBA"/>
</dbReference>
<reference evidence="5" key="1">
    <citation type="journal article" date="2015" name="J. Eukaryot. Microbiol.">
        <title>Chloroplast Genome Evolution in the Euglenaceae.</title>
        <authorList>
            <person name="Bennett M.S."/>
            <person name="Triemer R.E."/>
        </authorList>
    </citation>
    <scope>NUCLEOTIDE SEQUENCE</scope>
    <source>
        <strain evidence="5">UTEX 2354</strain>
    </source>
</reference>
<dbReference type="FunFam" id="3.30.230.10:FF:000001">
    <property type="entry name" value="30S ribosomal protein S9"/>
    <property type="match status" value="1"/>
</dbReference>
<dbReference type="Pfam" id="PF00380">
    <property type="entry name" value="Ribosomal_S9"/>
    <property type="match status" value="1"/>
</dbReference>
<sequence>MEKNTNVGRRKSATVLVKVIPGNGKITINGKSVEDYMQNNPKIDYSLKSPLSLLELENNYDVIIKSSGGGLTGQAEAIKLGLARNLYRIIETNGQQKLKENGYLTRNSLCKERRKYGLKKARKASQFSKR</sequence>
<dbReference type="EMBL" id="KP455987">
    <property type="protein sequence ID" value="AKL78932.1"/>
    <property type="molecule type" value="Genomic_DNA"/>
</dbReference>
<keyword evidence="2 4" id="KW-0689">Ribosomal protein</keyword>
<dbReference type="GO" id="GO:0003735">
    <property type="term" value="F:structural constituent of ribosome"/>
    <property type="evidence" value="ECO:0007669"/>
    <property type="project" value="InterPro"/>
</dbReference>
<name>A0A0G3VG57_9EUGL</name>
<dbReference type="SUPFAM" id="SSF54211">
    <property type="entry name" value="Ribosomal protein S5 domain 2-like"/>
    <property type="match status" value="1"/>
</dbReference>
<proteinExistence type="inferred from homology"/>
<dbReference type="InterPro" id="IPR023035">
    <property type="entry name" value="Ribosomal_uS9_bac/plastid"/>
</dbReference>
<protein>
    <recommendedName>
        <fullName evidence="4">Small ribosomal subunit protein uS9c</fullName>
    </recommendedName>
</protein>
<keyword evidence="5" id="KW-0150">Chloroplast</keyword>
<dbReference type="GO" id="GO:0006412">
    <property type="term" value="P:translation"/>
    <property type="evidence" value="ECO:0007669"/>
    <property type="project" value="UniProtKB-UniRule"/>
</dbReference>
<accession>A0A0G3VG57</accession>
<evidence type="ECO:0000256" key="1">
    <source>
        <dbReference type="ARBA" id="ARBA00005251"/>
    </source>
</evidence>
<dbReference type="InterPro" id="IPR020568">
    <property type="entry name" value="Ribosomal_Su5_D2-typ_SF"/>
</dbReference>
<geneLocation type="chloroplast" evidence="5"/>
<dbReference type="GO" id="GO:0003723">
    <property type="term" value="F:RNA binding"/>
    <property type="evidence" value="ECO:0007669"/>
    <property type="project" value="TreeGrafter"/>
</dbReference>
<dbReference type="RefSeq" id="YP_009145459.1">
    <property type="nucleotide sequence ID" value="NC_027287.1"/>
</dbReference>
<dbReference type="InterPro" id="IPR014721">
    <property type="entry name" value="Ribsml_uS5_D2-typ_fold_subgr"/>
</dbReference>
<comment type="subcellular location">
    <subcellularLocation>
        <location evidence="4">Plastid</location>
        <location evidence="4">Chloroplast</location>
    </subcellularLocation>
</comment>
<evidence type="ECO:0000313" key="5">
    <source>
        <dbReference type="EMBL" id="AKL78932.1"/>
    </source>
</evidence>
<dbReference type="GeneID" id="24571377"/>